<keyword evidence="1" id="KW-0472">Membrane</keyword>
<feature type="transmembrane region" description="Helical" evidence="1">
    <location>
        <begin position="62"/>
        <end position="83"/>
    </location>
</feature>
<evidence type="ECO:0000313" key="3">
    <source>
        <dbReference type="Proteomes" id="UP001595075"/>
    </source>
</evidence>
<evidence type="ECO:0000256" key="1">
    <source>
        <dbReference type="SAM" id="Phobius"/>
    </source>
</evidence>
<keyword evidence="1" id="KW-0812">Transmembrane</keyword>
<name>A0ABR4CE29_9HELO</name>
<keyword evidence="3" id="KW-1185">Reference proteome</keyword>
<evidence type="ECO:0000313" key="2">
    <source>
        <dbReference type="EMBL" id="KAL2068195.1"/>
    </source>
</evidence>
<dbReference type="Proteomes" id="UP001595075">
    <property type="component" value="Unassembled WGS sequence"/>
</dbReference>
<organism evidence="2 3">
    <name type="scientific">Oculimacula yallundae</name>
    <dbReference type="NCBI Taxonomy" id="86028"/>
    <lineage>
        <taxon>Eukaryota</taxon>
        <taxon>Fungi</taxon>
        <taxon>Dikarya</taxon>
        <taxon>Ascomycota</taxon>
        <taxon>Pezizomycotina</taxon>
        <taxon>Leotiomycetes</taxon>
        <taxon>Helotiales</taxon>
        <taxon>Ploettnerulaceae</taxon>
        <taxon>Oculimacula</taxon>
    </lineage>
</organism>
<gene>
    <name evidence="2" type="ORF">VTL71DRAFT_16293</name>
</gene>
<accession>A0ABR4CE29</accession>
<protein>
    <submittedName>
        <fullName evidence="2">Uncharacterized protein</fullName>
    </submittedName>
</protein>
<dbReference type="EMBL" id="JAZHXI010000009">
    <property type="protein sequence ID" value="KAL2068195.1"/>
    <property type="molecule type" value="Genomic_DNA"/>
</dbReference>
<sequence>MPRNHGRQGRVAGSGVVMQGVVCVSKIRAGQSSVSAMDGWMDGWMNGMGWDGMGWDVMRYGYGWYALALPSPLDGYAFLIVFVNSMVVPRPSSLVPRLPLSLPRPSWSPGSLLLIRHTPPRLDAQAQFLCSTGFKLRCAAVRCDDVRACVRACGVMDFLMNLAWLWRGRNGASRLRVTDRDGSSIPDKREPSLPSCLLTYLSTSYLATLQHLGGYFVVRFCTSRDFDKDLRKAKQTKWYRPSINEFGLLTPLILPVSCEAGQVCLPNSLEVAKSRHHSIRIV</sequence>
<comment type="caution">
    <text evidence="2">The sequence shown here is derived from an EMBL/GenBank/DDBJ whole genome shotgun (WGS) entry which is preliminary data.</text>
</comment>
<keyword evidence="1" id="KW-1133">Transmembrane helix</keyword>
<reference evidence="2 3" key="1">
    <citation type="journal article" date="2024" name="Commun. Biol.">
        <title>Comparative genomic analysis of thermophilic fungi reveals convergent evolutionary adaptations and gene losses.</title>
        <authorList>
            <person name="Steindorff A.S."/>
            <person name="Aguilar-Pontes M.V."/>
            <person name="Robinson A.J."/>
            <person name="Andreopoulos B."/>
            <person name="LaButti K."/>
            <person name="Kuo A."/>
            <person name="Mondo S."/>
            <person name="Riley R."/>
            <person name="Otillar R."/>
            <person name="Haridas S."/>
            <person name="Lipzen A."/>
            <person name="Grimwood J."/>
            <person name="Schmutz J."/>
            <person name="Clum A."/>
            <person name="Reid I.D."/>
            <person name="Moisan M.C."/>
            <person name="Butler G."/>
            <person name="Nguyen T.T.M."/>
            <person name="Dewar K."/>
            <person name="Conant G."/>
            <person name="Drula E."/>
            <person name="Henrissat B."/>
            <person name="Hansel C."/>
            <person name="Singer S."/>
            <person name="Hutchinson M.I."/>
            <person name="de Vries R.P."/>
            <person name="Natvig D.O."/>
            <person name="Powell A.J."/>
            <person name="Tsang A."/>
            <person name="Grigoriev I.V."/>
        </authorList>
    </citation>
    <scope>NUCLEOTIDE SEQUENCE [LARGE SCALE GENOMIC DNA]</scope>
    <source>
        <strain evidence="2 3">CBS 494.80</strain>
    </source>
</reference>
<proteinExistence type="predicted"/>